<dbReference type="OrthoDB" id="5802886at2759"/>
<evidence type="ECO:0008006" key="5">
    <source>
        <dbReference type="Google" id="ProtNLM"/>
    </source>
</evidence>
<accession>A0A811KSB5</accession>
<keyword evidence="2" id="KW-1133">Transmembrane helix</keyword>
<comment type="caution">
    <text evidence="3">The sequence shown here is derived from an EMBL/GenBank/DDBJ whole genome shotgun (WGS) entry which is preliminary data.</text>
</comment>
<feature type="compositionally biased region" description="Polar residues" evidence="1">
    <location>
        <begin position="213"/>
        <end position="224"/>
    </location>
</feature>
<keyword evidence="2" id="KW-0812">Transmembrane</keyword>
<name>A0A811KSB5_9BILA</name>
<proteinExistence type="predicted"/>
<sequence>MFTMLHATPSTSFDVKDDVVDVQDTQGDEDDHYASESVIISSDNLLEKTFLHSASNIRSIHQRFVNRQRDNIRSFSVDANYVKPSMSKRNYDKGKDDMLDESNVTTAGPSVSSECSNEDKQINYCKDSCSARHTYGVCEGTVCLVGIRKQDQSVIRTCGDEPLGCQKHAGNWADLCACDRPFCNTFSYLRESAHAMEVPPSNEKPENDHPSALMQNSASMNSRNEAFEDRAEDEDKVMFNRFDFPPGEYIDEDGRHHKPGISTRTSLLTILLVIVPLSIGAATVMVVSFNYYCHLC</sequence>
<gene>
    <name evidence="3" type="ORF">BOKJ2_LOCUS7385</name>
</gene>
<dbReference type="EMBL" id="CAJFCW020000004">
    <property type="protein sequence ID" value="CAG9109502.1"/>
    <property type="molecule type" value="Genomic_DNA"/>
</dbReference>
<dbReference type="Proteomes" id="UP000614601">
    <property type="component" value="Unassembled WGS sequence"/>
</dbReference>
<dbReference type="Proteomes" id="UP000783686">
    <property type="component" value="Unassembled WGS sequence"/>
</dbReference>
<feature type="transmembrane region" description="Helical" evidence="2">
    <location>
        <begin position="267"/>
        <end position="292"/>
    </location>
</feature>
<reference evidence="3" key="1">
    <citation type="submission" date="2020-09" db="EMBL/GenBank/DDBJ databases">
        <authorList>
            <person name="Kikuchi T."/>
        </authorList>
    </citation>
    <scope>NUCLEOTIDE SEQUENCE</scope>
    <source>
        <strain evidence="3">SH1</strain>
    </source>
</reference>
<protein>
    <recommendedName>
        <fullName evidence="5">Activin_recp domain-containing protein</fullName>
    </recommendedName>
</protein>
<evidence type="ECO:0000313" key="4">
    <source>
        <dbReference type="Proteomes" id="UP000614601"/>
    </source>
</evidence>
<evidence type="ECO:0000256" key="1">
    <source>
        <dbReference type="SAM" id="MobiDB-lite"/>
    </source>
</evidence>
<organism evidence="3 4">
    <name type="scientific">Bursaphelenchus okinawaensis</name>
    <dbReference type="NCBI Taxonomy" id="465554"/>
    <lineage>
        <taxon>Eukaryota</taxon>
        <taxon>Metazoa</taxon>
        <taxon>Ecdysozoa</taxon>
        <taxon>Nematoda</taxon>
        <taxon>Chromadorea</taxon>
        <taxon>Rhabditida</taxon>
        <taxon>Tylenchina</taxon>
        <taxon>Tylenchomorpha</taxon>
        <taxon>Aphelenchoidea</taxon>
        <taxon>Aphelenchoididae</taxon>
        <taxon>Bursaphelenchus</taxon>
    </lineage>
</organism>
<evidence type="ECO:0000256" key="2">
    <source>
        <dbReference type="SAM" id="Phobius"/>
    </source>
</evidence>
<feature type="region of interest" description="Disordered" evidence="1">
    <location>
        <begin position="198"/>
        <end position="231"/>
    </location>
</feature>
<keyword evidence="4" id="KW-1185">Reference proteome</keyword>
<evidence type="ECO:0000313" key="3">
    <source>
        <dbReference type="EMBL" id="CAD5218175.1"/>
    </source>
</evidence>
<dbReference type="EMBL" id="CAJFDH010000004">
    <property type="protein sequence ID" value="CAD5218175.1"/>
    <property type="molecule type" value="Genomic_DNA"/>
</dbReference>
<keyword evidence="2" id="KW-0472">Membrane</keyword>
<dbReference type="AlphaFoldDB" id="A0A811KSB5"/>